<dbReference type="Proteomes" id="UP000320055">
    <property type="component" value="Unassembled WGS sequence"/>
</dbReference>
<proteinExistence type="predicted"/>
<dbReference type="AlphaFoldDB" id="A0A563VPM7"/>
<evidence type="ECO:0000259" key="1">
    <source>
        <dbReference type="Pfam" id="PF05050"/>
    </source>
</evidence>
<feature type="domain" description="Methyltransferase FkbM" evidence="1">
    <location>
        <begin position="71"/>
        <end position="218"/>
    </location>
</feature>
<keyword evidence="3" id="KW-1185">Reference proteome</keyword>
<dbReference type="RefSeq" id="WP_144871653.1">
    <property type="nucleotide sequence ID" value="NZ_LR213947.1"/>
</dbReference>
<protein>
    <recommendedName>
        <fullName evidence="1">Methyltransferase FkbM domain-containing protein</fullName>
    </recommendedName>
</protein>
<dbReference type="Pfam" id="PF05050">
    <property type="entry name" value="Methyltransf_21"/>
    <property type="match status" value="1"/>
</dbReference>
<dbReference type="PANTHER" id="PTHR34203">
    <property type="entry name" value="METHYLTRANSFERASE, FKBM FAMILY PROTEIN"/>
    <property type="match status" value="1"/>
</dbReference>
<reference evidence="2 3" key="1">
    <citation type="submission" date="2019-01" db="EMBL/GenBank/DDBJ databases">
        <authorList>
            <person name="Brito A."/>
        </authorList>
    </citation>
    <scope>NUCLEOTIDE SEQUENCE [LARGE SCALE GENOMIC DNA]</scope>
    <source>
        <strain evidence="2">1</strain>
    </source>
</reference>
<dbReference type="Gene3D" id="3.40.50.150">
    <property type="entry name" value="Vaccinia Virus protein VP39"/>
    <property type="match status" value="1"/>
</dbReference>
<sequence>MKKYLRKYLKKTWRRLAARPSFRKINEFFFECSLNGLGILNYQNRFISGEQNFIEQIFPLFVTGTNPTIFDVGANVGDYTNFCHKVLPNSLIVAFEPNPIVFHLLEKRFHRENIVTNMKGLSSSPGLIKFYDKKDDSKDSKHSHASLYKEVIEDIHGAESEEIEVSMSTLDFYVEEKSIDRINLLKIDTEGHELEVLKGASKLLSQDKIDLIQIEFNEMNIISKVFFRDFTEILPNYKPYRLLPTGVIPLNKSPLKTELFAFQNIVFVHERFQPNEAMKPTS</sequence>
<accession>A0A563VPM7</accession>
<name>A0A563VPM7_9CYAN</name>
<evidence type="ECO:0000313" key="3">
    <source>
        <dbReference type="Proteomes" id="UP000320055"/>
    </source>
</evidence>
<dbReference type="EMBL" id="CAACVJ010000109">
    <property type="protein sequence ID" value="VEP13373.1"/>
    <property type="molecule type" value="Genomic_DNA"/>
</dbReference>
<gene>
    <name evidence="2" type="ORF">H1P_1970016</name>
</gene>
<dbReference type="SUPFAM" id="SSF53335">
    <property type="entry name" value="S-adenosyl-L-methionine-dependent methyltransferases"/>
    <property type="match status" value="1"/>
</dbReference>
<dbReference type="OrthoDB" id="424472at2"/>
<evidence type="ECO:0000313" key="2">
    <source>
        <dbReference type="EMBL" id="VEP13373.1"/>
    </source>
</evidence>
<dbReference type="NCBIfam" id="TIGR01444">
    <property type="entry name" value="fkbM_fam"/>
    <property type="match status" value="1"/>
</dbReference>
<dbReference type="PANTHER" id="PTHR34203:SF15">
    <property type="entry name" value="SLL1173 PROTEIN"/>
    <property type="match status" value="1"/>
</dbReference>
<dbReference type="InterPro" id="IPR029063">
    <property type="entry name" value="SAM-dependent_MTases_sf"/>
</dbReference>
<organism evidence="2 3">
    <name type="scientific">Hyella patelloides LEGE 07179</name>
    <dbReference type="NCBI Taxonomy" id="945734"/>
    <lineage>
        <taxon>Bacteria</taxon>
        <taxon>Bacillati</taxon>
        <taxon>Cyanobacteriota</taxon>
        <taxon>Cyanophyceae</taxon>
        <taxon>Pleurocapsales</taxon>
        <taxon>Hyellaceae</taxon>
        <taxon>Hyella</taxon>
    </lineage>
</organism>
<dbReference type="InterPro" id="IPR006342">
    <property type="entry name" value="FkbM_mtfrase"/>
</dbReference>
<dbReference type="InterPro" id="IPR052514">
    <property type="entry name" value="SAM-dependent_MTase"/>
</dbReference>